<comment type="function">
    <text evidence="1 7">RNaseP catalyzes the removal of the 5'-leader sequence from pre-tRNA to produce the mature 5'-terminus. It can also cleave other RNA substrates such as 4.5S RNA. The protein component plays an auxiliary but essential role in vivo by binding to the 5'-leader sequence and broadening the substrate specificity of the ribozyme.</text>
</comment>
<evidence type="ECO:0000256" key="8">
    <source>
        <dbReference type="NCBIfam" id="TIGR00188"/>
    </source>
</evidence>
<dbReference type="Proteomes" id="UP000639051">
    <property type="component" value="Unassembled WGS sequence"/>
</dbReference>
<dbReference type="PANTHER" id="PTHR33992:SF1">
    <property type="entry name" value="RIBONUCLEASE P PROTEIN COMPONENT"/>
    <property type="match status" value="1"/>
</dbReference>
<evidence type="ECO:0000256" key="5">
    <source>
        <dbReference type="ARBA" id="ARBA00022801"/>
    </source>
</evidence>
<keyword evidence="2 7" id="KW-0819">tRNA processing</keyword>
<keyword evidence="6 7" id="KW-0694">RNA-binding</keyword>
<protein>
    <recommendedName>
        <fullName evidence="7 8">Ribonuclease P protein component</fullName>
        <shortName evidence="7">RNase P protein</shortName>
        <shortName evidence="7">RNaseP protein</shortName>
        <ecNumber evidence="7 8">3.1.26.5</ecNumber>
    </recommendedName>
    <alternativeName>
        <fullName evidence="7">Protein C5</fullName>
    </alternativeName>
</protein>
<comment type="caution">
    <text evidence="10">The sequence shown here is derived from an EMBL/GenBank/DDBJ whole genome shotgun (WGS) entry which is preliminary data.</text>
</comment>
<dbReference type="InterPro" id="IPR000100">
    <property type="entry name" value="RNase_P"/>
</dbReference>
<evidence type="ECO:0000256" key="4">
    <source>
        <dbReference type="ARBA" id="ARBA00022759"/>
    </source>
</evidence>
<keyword evidence="4 7" id="KW-0255">Endonuclease</keyword>
<dbReference type="InterPro" id="IPR014721">
    <property type="entry name" value="Ribsml_uS5_D2-typ_fold_subgr"/>
</dbReference>
<dbReference type="HAMAP" id="MF_00227">
    <property type="entry name" value="RNase_P"/>
    <property type="match status" value="1"/>
</dbReference>
<keyword evidence="5 7" id="KW-0378">Hydrolase</keyword>
<dbReference type="SUPFAM" id="SSF54211">
    <property type="entry name" value="Ribosomal protein S5 domain 2-like"/>
    <property type="match status" value="1"/>
</dbReference>
<comment type="subunit">
    <text evidence="7">Consists of a catalytic RNA component (M1 or rnpB) and a protein subunit.</text>
</comment>
<evidence type="ECO:0000256" key="1">
    <source>
        <dbReference type="ARBA" id="ARBA00002663"/>
    </source>
</evidence>
<dbReference type="PANTHER" id="PTHR33992">
    <property type="entry name" value="RIBONUCLEASE P PROTEIN COMPONENT"/>
    <property type="match status" value="1"/>
</dbReference>
<organism evidence="10 11">
    <name type="scientific">Sinomonas cellulolyticus</name>
    <dbReference type="NCBI Taxonomy" id="2801916"/>
    <lineage>
        <taxon>Bacteria</taxon>
        <taxon>Bacillati</taxon>
        <taxon>Actinomycetota</taxon>
        <taxon>Actinomycetes</taxon>
        <taxon>Micrococcales</taxon>
        <taxon>Micrococcaceae</taxon>
        <taxon>Sinomonas</taxon>
    </lineage>
</organism>
<dbReference type="NCBIfam" id="TIGR00188">
    <property type="entry name" value="rnpA"/>
    <property type="match status" value="1"/>
</dbReference>
<feature type="region of interest" description="Disordered" evidence="9">
    <location>
        <begin position="112"/>
        <end position="133"/>
    </location>
</feature>
<evidence type="ECO:0000256" key="9">
    <source>
        <dbReference type="SAM" id="MobiDB-lite"/>
    </source>
</evidence>
<comment type="similarity">
    <text evidence="7">Belongs to the RnpA family.</text>
</comment>
<dbReference type="InterPro" id="IPR020539">
    <property type="entry name" value="RNase_P_CS"/>
</dbReference>
<gene>
    <name evidence="7 10" type="primary">rnpA</name>
    <name evidence="10" type="ORF">JJE72_16485</name>
</gene>
<accession>A0ABS1K708</accession>
<evidence type="ECO:0000256" key="2">
    <source>
        <dbReference type="ARBA" id="ARBA00022694"/>
    </source>
</evidence>
<evidence type="ECO:0000256" key="3">
    <source>
        <dbReference type="ARBA" id="ARBA00022722"/>
    </source>
</evidence>
<evidence type="ECO:0000313" key="11">
    <source>
        <dbReference type="Proteomes" id="UP000639051"/>
    </source>
</evidence>
<evidence type="ECO:0000256" key="6">
    <source>
        <dbReference type="ARBA" id="ARBA00022884"/>
    </source>
</evidence>
<keyword evidence="3 7" id="KW-0540">Nuclease</keyword>
<evidence type="ECO:0000256" key="7">
    <source>
        <dbReference type="HAMAP-Rule" id="MF_00227"/>
    </source>
</evidence>
<evidence type="ECO:0000313" key="10">
    <source>
        <dbReference type="EMBL" id="MBL0707092.1"/>
    </source>
</evidence>
<dbReference type="PROSITE" id="PS00648">
    <property type="entry name" value="RIBONUCLEASE_P"/>
    <property type="match status" value="1"/>
</dbReference>
<feature type="compositionally biased region" description="Gly residues" evidence="9">
    <location>
        <begin position="121"/>
        <end position="133"/>
    </location>
</feature>
<dbReference type="RefSeq" id="WP_189694399.1">
    <property type="nucleotide sequence ID" value="NZ_BNCM01000010.1"/>
</dbReference>
<dbReference type="Pfam" id="PF00825">
    <property type="entry name" value="Ribonuclease_P"/>
    <property type="match status" value="1"/>
</dbReference>
<sequence>MLAAAHRLRTGADFTHTVRSGVRQGRRNVVLYAVSTPSRPTRFGFIVSKAVGNAVTRNLVKRRLREAAASTLREQPEGLDVVVRALPASAQASWAELSKDYESALGGALRRLGGATDQGSMPGGGRNAHGGHG</sequence>
<dbReference type="EMBL" id="JAERRC010000044">
    <property type="protein sequence ID" value="MBL0707092.1"/>
    <property type="molecule type" value="Genomic_DNA"/>
</dbReference>
<dbReference type="InterPro" id="IPR020568">
    <property type="entry name" value="Ribosomal_Su5_D2-typ_SF"/>
</dbReference>
<dbReference type="Gene3D" id="3.30.230.10">
    <property type="match status" value="1"/>
</dbReference>
<proteinExistence type="inferred from homology"/>
<keyword evidence="11" id="KW-1185">Reference proteome</keyword>
<reference evidence="10 11" key="1">
    <citation type="submission" date="2021-01" db="EMBL/GenBank/DDBJ databases">
        <title>Genome public.</title>
        <authorList>
            <person name="Liu C."/>
            <person name="Sun Q."/>
        </authorList>
    </citation>
    <scope>NUCLEOTIDE SEQUENCE [LARGE SCALE GENOMIC DNA]</scope>
    <source>
        <strain evidence="10 11">JC656</strain>
    </source>
</reference>
<dbReference type="GO" id="GO:0004526">
    <property type="term" value="F:ribonuclease P activity"/>
    <property type="evidence" value="ECO:0007669"/>
    <property type="project" value="UniProtKB-EC"/>
</dbReference>
<comment type="catalytic activity">
    <reaction evidence="7">
        <text>Endonucleolytic cleavage of RNA, removing 5'-extranucleotides from tRNA precursor.</text>
        <dbReference type="EC" id="3.1.26.5"/>
    </reaction>
</comment>
<dbReference type="EC" id="3.1.26.5" evidence="7 8"/>
<name>A0ABS1K708_9MICC</name>